<protein>
    <recommendedName>
        <fullName evidence="5">Secreted protein</fullName>
    </recommendedName>
</protein>
<evidence type="ECO:0008006" key="5">
    <source>
        <dbReference type="Google" id="ProtNLM"/>
    </source>
</evidence>
<evidence type="ECO:0000256" key="1">
    <source>
        <dbReference type="SAM" id="SignalP"/>
    </source>
</evidence>
<dbReference type="AlphaFoldDB" id="A0A6A6YH68"/>
<feature type="signal peptide" evidence="1">
    <location>
        <begin position="1"/>
        <end position="18"/>
    </location>
</feature>
<reference evidence="4" key="2">
    <citation type="submission" date="2020-04" db="EMBL/GenBank/DDBJ databases">
        <authorList>
            <consortium name="NCBI Genome Project"/>
        </authorList>
    </citation>
    <scope>NUCLEOTIDE SEQUENCE</scope>
    <source>
        <strain evidence="4">CBS 304.34</strain>
    </source>
</reference>
<name>A0A6A6YH68_9PEZI</name>
<evidence type="ECO:0000313" key="3">
    <source>
        <dbReference type="Proteomes" id="UP000504636"/>
    </source>
</evidence>
<feature type="chain" id="PRO_5044629106" description="Secreted protein" evidence="1">
    <location>
        <begin position="19"/>
        <end position="81"/>
    </location>
</feature>
<keyword evidence="1" id="KW-0732">Signal</keyword>
<keyword evidence="3" id="KW-1185">Reference proteome</keyword>
<dbReference type="EMBL" id="MU003704">
    <property type="protein sequence ID" value="KAF2808100.1"/>
    <property type="molecule type" value="Genomic_DNA"/>
</dbReference>
<dbReference type="Proteomes" id="UP000504636">
    <property type="component" value="Unplaced"/>
</dbReference>
<sequence length="81" mass="9339">MVSRVVITIFFPVTCITCRPFSLVSNHDWPPGPASDQQRDKGCIELSFQHSPCVSRQKTVRMVTMEVWKLGESFKTRLLRQ</sequence>
<evidence type="ECO:0000313" key="2">
    <source>
        <dbReference type="EMBL" id="KAF2808100.1"/>
    </source>
</evidence>
<dbReference type="GeneID" id="54469752"/>
<evidence type="ECO:0000313" key="4">
    <source>
        <dbReference type="RefSeq" id="XP_033575064.1"/>
    </source>
</evidence>
<gene>
    <name evidence="2 4" type="ORF">BDZ99DRAFT_73051</name>
</gene>
<organism evidence="2">
    <name type="scientific">Mytilinidion resinicola</name>
    <dbReference type="NCBI Taxonomy" id="574789"/>
    <lineage>
        <taxon>Eukaryota</taxon>
        <taxon>Fungi</taxon>
        <taxon>Dikarya</taxon>
        <taxon>Ascomycota</taxon>
        <taxon>Pezizomycotina</taxon>
        <taxon>Dothideomycetes</taxon>
        <taxon>Pleosporomycetidae</taxon>
        <taxon>Mytilinidiales</taxon>
        <taxon>Mytilinidiaceae</taxon>
        <taxon>Mytilinidion</taxon>
    </lineage>
</organism>
<accession>A0A6A6YH68</accession>
<reference evidence="2 4" key="1">
    <citation type="journal article" date="2020" name="Stud. Mycol.">
        <title>101 Dothideomycetes genomes: a test case for predicting lifestyles and emergence of pathogens.</title>
        <authorList>
            <person name="Haridas S."/>
            <person name="Albert R."/>
            <person name="Binder M."/>
            <person name="Bloem J."/>
            <person name="Labutti K."/>
            <person name="Salamov A."/>
            <person name="Andreopoulos B."/>
            <person name="Baker S."/>
            <person name="Barry K."/>
            <person name="Bills G."/>
            <person name="Bluhm B."/>
            <person name="Cannon C."/>
            <person name="Castanera R."/>
            <person name="Culley D."/>
            <person name="Daum C."/>
            <person name="Ezra D."/>
            <person name="Gonzalez J."/>
            <person name="Henrissat B."/>
            <person name="Kuo A."/>
            <person name="Liang C."/>
            <person name="Lipzen A."/>
            <person name="Lutzoni F."/>
            <person name="Magnuson J."/>
            <person name="Mondo S."/>
            <person name="Nolan M."/>
            <person name="Ohm R."/>
            <person name="Pangilinan J."/>
            <person name="Park H.-J."/>
            <person name="Ramirez L."/>
            <person name="Alfaro M."/>
            <person name="Sun H."/>
            <person name="Tritt A."/>
            <person name="Yoshinaga Y."/>
            <person name="Zwiers L.-H."/>
            <person name="Turgeon B."/>
            <person name="Goodwin S."/>
            <person name="Spatafora J."/>
            <person name="Crous P."/>
            <person name="Grigoriev I."/>
        </authorList>
    </citation>
    <scope>NUCLEOTIDE SEQUENCE</scope>
    <source>
        <strain evidence="2 4">CBS 304.34</strain>
    </source>
</reference>
<reference evidence="4" key="3">
    <citation type="submission" date="2025-04" db="UniProtKB">
        <authorList>
            <consortium name="RefSeq"/>
        </authorList>
    </citation>
    <scope>IDENTIFICATION</scope>
    <source>
        <strain evidence="4">CBS 304.34</strain>
    </source>
</reference>
<dbReference type="RefSeq" id="XP_033575064.1">
    <property type="nucleotide sequence ID" value="XM_033728859.1"/>
</dbReference>
<proteinExistence type="predicted"/>